<evidence type="ECO:0000313" key="2">
    <source>
        <dbReference type="EMBL" id="MSN96543.1"/>
    </source>
</evidence>
<keyword evidence="1" id="KW-1133">Transmembrane helix</keyword>
<dbReference type="InterPro" id="IPR017853">
    <property type="entry name" value="GH"/>
</dbReference>
<evidence type="ECO:0000313" key="3">
    <source>
        <dbReference type="Proteomes" id="UP000476338"/>
    </source>
</evidence>
<dbReference type="Gene3D" id="3.20.20.80">
    <property type="entry name" value="Glycosidases"/>
    <property type="match status" value="1"/>
</dbReference>
<comment type="caution">
    <text evidence="2">The sequence shown here is derived from an EMBL/GenBank/DDBJ whole genome shotgun (WGS) entry which is preliminary data.</text>
</comment>
<feature type="transmembrane region" description="Helical" evidence="1">
    <location>
        <begin position="28"/>
        <end position="53"/>
    </location>
</feature>
<accession>A0A6L5WL24</accession>
<reference evidence="2 3" key="1">
    <citation type="submission" date="2019-09" db="EMBL/GenBank/DDBJ databases">
        <authorList>
            <person name="Silva M."/>
            <person name="Pereira G."/>
            <person name="Lopes-Da-Costa L."/>
            <person name="Silva E."/>
        </authorList>
    </citation>
    <scope>NUCLEOTIDE SEQUENCE [LARGE SCALE GENOMIC DNA]</scope>
    <source>
        <strain evidence="2 3">FMV-PI01</strain>
    </source>
</reference>
<evidence type="ECO:0008006" key="4">
    <source>
        <dbReference type="Google" id="ProtNLM"/>
    </source>
</evidence>
<dbReference type="EMBL" id="VWSJ01000016">
    <property type="protein sequence ID" value="MSN96543.1"/>
    <property type="molecule type" value="Genomic_DNA"/>
</dbReference>
<dbReference type="AlphaFoldDB" id="A0A6L5WL24"/>
<reference evidence="2 3" key="2">
    <citation type="submission" date="2020-03" db="EMBL/GenBank/DDBJ databases">
        <title>Campylobacter portucalensis sp. nov., a new species of Campylobacter isolated from the reproductive tract of bulls.</title>
        <authorList>
            <person name="Silva M.F."/>
            <person name="Pereira G."/>
            <person name="Carneiro C."/>
            <person name="Hemphill A."/>
            <person name="Mateus L."/>
            <person name="Lopes-Da-Costa L."/>
            <person name="Silva E."/>
        </authorList>
    </citation>
    <scope>NUCLEOTIDE SEQUENCE [LARGE SCALE GENOMIC DNA]</scope>
    <source>
        <strain evidence="2 3">FMV-PI01</strain>
    </source>
</reference>
<keyword evidence="3" id="KW-1185">Reference proteome</keyword>
<keyword evidence="1" id="KW-0812">Transmembrane</keyword>
<keyword evidence="1" id="KW-0472">Membrane</keyword>
<dbReference type="Proteomes" id="UP000476338">
    <property type="component" value="Unassembled WGS sequence"/>
</dbReference>
<evidence type="ECO:0000256" key="1">
    <source>
        <dbReference type="SAM" id="Phobius"/>
    </source>
</evidence>
<organism evidence="2 3">
    <name type="scientific">Campylobacter portucalensis</name>
    <dbReference type="NCBI Taxonomy" id="2608384"/>
    <lineage>
        <taxon>Bacteria</taxon>
        <taxon>Pseudomonadati</taxon>
        <taxon>Campylobacterota</taxon>
        <taxon>Epsilonproteobacteria</taxon>
        <taxon>Campylobacterales</taxon>
        <taxon>Campylobacteraceae</taxon>
        <taxon>Campylobacter</taxon>
    </lineage>
</organism>
<dbReference type="SUPFAM" id="SSF51445">
    <property type="entry name" value="(Trans)glycosidases"/>
    <property type="match status" value="1"/>
</dbReference>
<proteinExistence type="predicted"/>
<dbReference type="RefSeq" id="WP_154570811.1">
    <property type="nucleotide sequence ID" value="NZ_VWSJ01000016.1"/>
</dbReference>
<name>A0A6L5WL24_9BACT</name>
<sequence>MKFEWDYFSDQPKVIKDKAFKKKMRKKYIFDFLIMFIKSIFILPFATLIMKFFKGKNELKNSEFYGLCVNLDKGDEQINLANELGVKNLLIRVFLSDINNIDKYYEFASKFKDKNILICVVQDRKSIENLLLLKNNLEIIFSKFSHLTDEFQIGIAINRLKWGFFAPKEYLDFYEVAQNLRDKKFKNLKLLAPSVIDFEYHYNVATMFNFKNIKFDKISSLLYVDRRGSPTNTQFGIFNLKNKINLLYALSKLSPKSSDEIYITETNYPIINTAPYAPTSQKECVSIEDYTKFMLEYHKIAKKSGKIKRVYWHQLIAPGYGLVDNRDDKIIKMPQFYAYKKMINEDFN</sequence>
<protein>
    <recommendedName>
        <fullName evidence="4">Glycosyl hydrolase</fullName>
    </recommendedName>
</protein>
<gene>
    <name evidence="2" type="ORF">F1B92_05070</name>
</gene>